<feature type="compositionally biased region" description="Basic residues" evidence="1">
    <location>
        <begin position="61"/>
        <end position="80"/>
    </location>
</feature>
<organism evidence="2 3">
    <name type="scientific">Dioscorea cayennensis subsp. rotundata</name>
    <name type="common">White Guinea yam</name>
    <name type="synonym">Dioscorea rotundata</name>
    <dbReference type="NCBI Taxonomy" id="55577"/>
    <lineage>
        <taxon>Eukaryota</taxon>
        <taxon>Viridiplantae</taxon>
        <taxon>Streptophyta</taxon>
        <taxon>Embryophyta</taxon>
        <taxon>Tracheophyta</taxon>
        <taxon>Spermatophyta</taxon>
        <taxon>Magnoliopsida</taxon>
        <taxon>Liliopsida</taxon>
        <taxon>Dioscoreales</taxon>
        <taxon>Dioscoreaceae</taxon>
        <taxon>Dioscorea</taxon>
    </lineage>
</organism>
<keyword evidence="2" id="KW-1185">Reference proteome</keyword>
<dbReference type="Proteomes" id="UP001515500">
    <property type="component" value="Chromosome 7"/>
</dbReference>
<dbReference type="GeneID" id="120264278"/>
<feature type="compositionally biased region" description="Basic and acidic residues" evidence="1">
    <location>
        <begin position="81"/>
        <end position="93"/>
    </location>
</feature>
<feature type="region of interest" description="Disordered" evidence="1">
    <location>
        <begin position="120"/>
        <end position="174"/>
    </location>
</feature>
<reference evidence="3" key="1">
    <citation type="submission" date="2025-08" db="UniProtKB">
        <authorList>
            <consortium name="RefSeq"/>
        </authorList>
    </citation>
    <scope>IDENTIFICATION</scope>
</reference>
<evidence type="ECO:0000313" key="2">
    <source>
        <dbReference type="Proteomes" id="UP001515500"/>
    </source>
</evidence>
<evidence type="ECO:0000313" key="3">
    <source>
        <dbReference type="RefSeq" id="XP_039128010.1"/>
    </source>
</evidence>
<gene>
    <name evidence="3" type="primary">LOC120264278</name>
</gene>
<evidence type="ECO:0000256" key="1">
    <source>
        <dbReference type="SAM" id="MobiDB-lite"/>
    </source>
</evidence>
<protein>
    <submittedName>
        <fullName evidence="3">Uncharacterized protein LOC120264278</fullName>
    </submittedName>
</protein>
<accession>A0AB40BKQ2</accession>
<sequence>MYRLDGILQLLQLNFQTLGSCFAWQQMAILWLLSLLAIQNPQSQWLKARISVTINKPCRSQPHRRRNRSARTRRHRRREGARHQDRLPEERSCDRRRRRDLHRRRRGSWPWIRSWGGAFPRSTSRGRMGGARRGHQQRRSVGEGEGGLWLEERRRRRPSPSSRRRRRLSRDVKW</sequence>
<proteinExistence type="predicted"/>
<feature type="region of interest" description="Disordered" evidence="1">
    <location>
        <begin position="56"/>
        <end position="99"/>
    </location>
</feature>
<dbReference type="AlphaFoldDB" id="A0AB40BKQ2"/>
<dbReference type="RefSeq" id="XP_039128010.1">
    <property type="nucleotide sequence ID" value="XM_039272076.1"/>
</dbReference>
<dbReference type="PROSITE" id="PS51257">
    <property type="entry name" value="PROKAR_LIPOPROTEIN"/>
    <property type="match status" value="1"/>
</dbReference>
<name>A0AB40BKQ2_DIOCR</name>
<feature type="compositionally biased region" description="Basic residues" evidence="1">
    <location>
        <begin position="154"/>
        <end position="168"/>
    </location>
</feature>